<protein>
    <submittedName>
        <fullName evidence="1">Uncharacterized protein</fullName>
    </submittedName>
</protein>
<keyword evidence="2" id="KW-1185">Reference proteome</keyword>
<dbReference type="Proteomes" id="UP000024635">
    <property type="component" value="Unassembled WGS sequence"/>
</dbReference>
<evidence type="ECO:0000313" key="2">
    <source>
        <dbReference type="Proteomes" id="UP000024635"/>
    </source>
</evidence>
<proteinExistence type="predicted"/>
<evidence type="ECO:0000313" key="1">
    <source>
        <dbReference type="EMBL" id="EYC39110.1"/>
    </source>
</evidence>
<dbReference type="AlphaFoldDB" id="A0A016WHK8"/>
<sequence length="66" mass="7574">MIKKAQCDQAHSFYTVGEGGVELVDDRQIKLCFLFLALINKLITKLTISYNMSHNMKQNGQNRSRI</sequence>
<gene>
    <name evidence="1" type="primary">Acey_s0675.g1425</name>
    <name evidence="1" type="ORF">Y032_0675g1425</name>
</gene>
<organism evidence="1 2">
    <name type="scientific">Ancylostoma ceylanicum</name>
    <dbReference type="NCBI Taxonomy" id="53326"/>
    <lineage>
        <taxon>Eukaryota</taxon>
        <taxon>Metazoa</taxon>
        <taxon>Ecdysozoa</taxon>
        <taxon>Nematoda</taxon>
        <taxon>Chromadorea</taxon>
        <taxon>Rhabditida</taxon>
        <taxon>Rhabditina</taxon>
        <taxon>Rhabditomorpha</taxon>
        <taxon>Strongyloidea</taxon>
        <taxon>Ancylostomatidae</taxon>
        <taxon>Ancylostomatinae</taxon>
        <taxon>Ancylostoma</taxon>
    </lineage>
</organism>
<comment type="caution">
    <text evidence="1">The sequence shown here is derived from an EMBL/GenBank/DDBJ whole genome shotgun (WGS) entry which is preliminary data.</text>
</comment>
<reference evidence="2" key="1">
    <citation type="journal article" date="2015" name="Nat. Genet.">
        <title>The genome and transcriptome of the zoonotic hookworm Ancylostoma ceylanicum identify infection-specific gene families.</title>
        <authorList>
            <person name="Schwarz E.M."/>
            <person name="Hu Y."/>
            <person name="Antoshechkin I."/>
            <person name="Miller M.M."/>
            <person name="Sternberg P.W."/>
            <person name="Aroian R.V."/>
        </authorList>
    </citation>
    <scope>NUCLEOTIDE SEQUENCE</scope>
    <source>
        <strain evidence="2">HY135</strain>
    </source>
</reference>
<name>A0A016WHK8_9BILA</name>
<accession>A0A016WHK8</accession>
<dbReference type="EMBL" id="JARK01000275">
    <property type="protein sequence ID" value="EYC39110.1"/>
    <property type="molecule type" value="Genomic_DNA"/>
</dbReference>